<organism evidence="4 5">
    <name type="scientific">Flavobacterium subsaxonicum WB 4.1-42 = DSM 21790</name>
    <dbReference type="NCBI Taxonomy" id="1121898"/>
    <lineage>
        <taxon>Bacteria</taxon>
        <taxon>Pseudomonadati</taxon>
        <taxon>Bacteroidota</taxon>
        <taxon>Flavobacteriia</taxon>
        <taxon>Flavobacteriales</taxon>
        <taxon>Flavobacteriaceae</taxon>
        <taxon>Flavobacterium</taxon>
    </lineage>
</organism>
<comment type="caution">
    <text evidence="4">The sequence shown here is derived from an EMBL/GenBank/DDBJ whole genome shotgun (WGS) entry which is preliminary data.</text>
</comment>
<dbReference type="OrthoDB" id="1288696at2"/>
<dbReference type="EMBL" id="JRLY01000001">
    <property type="protein sequence ID" value="KGO94855.1"/>
    <property type="molecule type" value="Genomic_DNA"/>
</dbReference>
<reference evidence="4 5" key="1">
    <citation type="submission" date="2013-09" db="EMBL/GenBank/DDBJ databases">
        <authorList>
            <person name="Zeng Z."/>
            <person name="Chen C."/>
        </authorList>
    </citation>
    <scope>NUCLEOTIDE SEQUENCE [LARGE SCALE GENOMIC DNA]</scope>
    <source>
        <strain evidence="4 5">WB 4.1-42</strain>
    </source>
</reference>
<dbReference type="Proteomes" id="UP000030111">
    <property type="component" value="Unassembled WGS sequence"/>
</dbReference>
<sequence>MKKQLLLAAFLMGSFFTVKAQTFQSDDFNALIVGNLVEDFTGVTAGQGDWYAGGTNNGAAGTTTTTTNMTDASVIQVVDGGEGHGNVLQIEGPNGNYGAAYAWKTGLADFWDARTEGNDLLEVEFDYYTGAPGASLNNMRVAIFNEDSSKLLSGINLATSTGIISGLGYYTSTPGTGTYIFGLNPENTTSANVILPENTWIRAGFSYNVTTGEIIFKYGEYSVSIEGAAPGEIPGEIDFYAAAGSTTSATNTESATGWFDNIAVKTSASDSLLAVKDVVAATQFSIFPNPATNVINVTNADNTLVNNVAIVDVNGRTVKSVKFNGAAETQVNISDLASGVYMVTIASENGTTTKKIVKN</sequence>
<dbReference type="RefSeq" id="WP_026992235.1">
    <property type="nucleotide sequence ID" value="NZ_JRLY01000001.1"/>
</dbReference>
<feature type="domain" description="Secretion system C-terminal sorting" evidence="3">
    <location>
        <begin position="286"/>
        <end position="357"/>
    </location>
</feature>
<feature type="chain" id="PRO_5001992180" description="Secretion system C-terminal sorting domain-containing protein" evidence="2">
    <location>
        <begin position="21"/>
        <end position="359"/>
    </location>
</feature>
<dbReference type="AlphaFoldDB" id="A0A0A2N317"/>
<feature type="signal peptide" evidence="2">
    <location>
        <begin position="1"/>
        <end position="20"/>
    </location>
</feature>
<dbReference type="Pfam" id="PF18962">
    <property type="entry name" value="Por_Secre_tail"/>
    <property type="match status" value="1"/>
</dbReference>
<keyword evidence="5" id="KW-1185">Reference proteome</keyword>
<evidence type="ECO:0000313" key="5">
    <source>
        <dbReference type="Proteomes" id="UP000030111"/>
    </source>
</evidence>
<accession>A0A0A2N317</accession>
<dbReference type="InterPro" id="IPR026444">
    <property type="entry name" value="Secre_tail"/>
</dbReference>
<dbReference type="STRING" id="1121898.GCA_000422725_00811"/>
<evidence type="ECO:0000256" key="2">
    <source>
        <dbReference type="SAM" id="SignalP"/>
    </source>
</evidence>
<protein>
    <recommendedName>
        <fullName evidence="3">Secretion system C-terminal sorting domain-containing protein</fullName>
    </recommendedName>
</protein>
<dbReference type="NCBIfam" id="TIGR04183">
    <property type="entry name" value="Por_Secre_tail"/>
    <property type="match status" value="1"/>
</dbReference>
<evidence type="ECO:0000259" key="3">
    <source>
        <dbReference type="Pfam" id="PF18962"/>
    </source>
</evidence>
<keyword evidence="1 2" id="KW-0732">Signal</keyword>
<gene>
    <name evidence="4" type="ORF">Q766_01690</name>
</gene>
<proteinExistence type="predicted"/>
<dbReference type="eggNOG" id="COG2374">
    <property type="taxonomic scope" value="Bacteria"/>
</dbReference>
<name>A0A0A2N317_9FLAO</name>
<evidence type="ECO:0000313" key="4">
    <source>
        <dbReference type="EMBL" id="KGO94855.1"/>
    </source>
</evidence>
<evidence type="ECO:0000256" key="1">
    <source>
        <dbReference type="ARBA" id="ARBA00022729"/>
    </source>
</evidence>